<evidence type="ECO:0000313" key="2">
    <source>
        <dbReference type="Proteomes" id="UP001305414"/>
    </source>
</evidence>
<comment type="caution">
    <text evidence="1">The sequence shown here is derived from an EMBL/GenBank/DDBJ whole genome shotgun (WGS) entry which is preliminary data.</text>
</comment>
<keyword evidence="2" id="KW-1185">Reference proteome</keyword>
<accession>A0AAN7ZCD4</accession>
<protein>
    <submittedName>
        <fullName evidence="1">Uncharacterized protein</fullName>
    </submittedName>
</protein>
<sequence>MPACYGESSSEIRFNPDISPVVKIERSRHRFISIARIALTFKFVVLAKFTIGTGRAEPAVAIHSV</sequence>
<gene>
    <name evidence="1" type="ORF">RRF57_009965</name>
</gene>
<proteinExistence type="predicted"/>
<evidence type="ECO:0000313" key="1">
    <source>
        <dbReference type="EMBL" id="KAK5634251.1"/>
    </source>
</evidence>
<name>A0AAN7ZCD4_9PEZI</name>
<dbReference type="EMBL" id="JAWHQM010000039">
    <property type="protein sequence ID" value="KAK5634251.1"/>
    <property type="molecule type" value="Genomic_DNA"/>
</dbReference>
<reference evidence="1 2" key="1">
    <citation type="submission" date="2023-10" db="EMBL/GenBank/DDBJ databases">
        <title>Draft genome sequence of Xylaria bambusicola isolate GMP-LS, the root and basal stem rot pathogen of sugarcane in Indonesia.</title>
        <authorList>
            <person name="Selvaraj P."/>
            <person name="Muralishankar V."/>
            <person name="Muruganantham S."/>
            <person name="Sp S."/>
            <person name="Haryani S."/>
            <person name="Lau K.J.X."/>
            <person name="Naqvi N.I."/>
        </authorList>
    </citation>
    <scope>NUCLEOTIDE SEQUENCE [LARGE SCALE GENOMIC DNA]</scope>
    <source>
        <strain evidence="1">GMP-LS</strain>
    </source>
</reference>
<dbReference type="AlphaFoldDB" id="A0AAN7ZCD4"/>
<dbReference type="Proteomes" id="UP001305414">
    <property type="component" value="Unassembled WGS sequence"/>
</dbReference>
<organism evidence="1 2">
    <name type="scientific">Xylaria bambusicola</name>
    <dbReference type="NCBI Taxonomy" id="326684"/>
    <lineage>
        <taxon>Eukaryota</taxon>
        <taxon>Fungi</taxon>
        <taxon>Dikarya</taxon>
        <taxon>Ascomycota</taxon>
        <taxon>Pezizomycotina</taxon>
        <taxon>Sordariomycetes</taxon>
        <taxon>Xylariomycetidae</taxon>
        <taxon>Xylariales</taxon>
        <taxon>Xylariaceae</taxon>
        <taxon>Xylaria</taxon>
    </lineage>
</organism>